<dbReference type="InterPro" id="IPR031475">
    <property type="entry name" value="NBD_C"/>
</dbReference>
<evidence type="ECO:0000313" key="9">
    <source>
        <dbReference type="Proteomes" id="UP000572635"/>
    </source>
</evidence>
<dbReference type="GO" id="GO:0006813">
    <property type="term" value="P:potassium ion transport"/>
    <property type="evidence" value="ECO:0007669"/>
    <property type="project" value="InterPro"/>
</dbReference>
<dbReference type="Proteomes" id="UP000572635">
    <property type="component" value="Unassembled WGS sequence"/>
</dbReference>
<reference evidence="8 9" key="1">
    <citation type="submission" date="2020-08" db="EMBL/GenBank/DDBJ databases">
        <title>Sequencing the genomes of 1000 actinobacteria strains.</title>
        <authorList>
            <person name="Klenk H.-P."/>
        </authorList>
    </citation>
    <scope>NUCLEOTIDE SEQUENCE [LARGE SCALE GENOMIC DNA]</scope>
    <source>
        <strain evidence="8 9">DSM 44551</strain>
    </source>
</reference>
<proteinExistence type="inferred from homology"/>
<keyword evidence="5" id="KW-0067">ATP-binding</keyword>
<dbReference type="InterPro" id="IPR010737">
    <property type="entry name" value="4-carb_acid_sugar_kinase_N"/>
</dbReference>
<dbReference type="Pfam" id="PF07005">
    <property type="entry name" value="SBD_N"/>
    <property type="match status" value="1"/>
</dbReference>
<feature type="domain" description="RCK C-terminal" evidence="7">
    <location>
        <begin position="127"/>
        <end position="208"/>
    </location>
</feature>
<dbReference type="Gene3D" id="3.40.980.20">
    <property type="entry name" value="Four-carbon acid sugar kinase, nucleotide binding domain"/>
    <property type="match status" value="1"/>
</dbReference>
<keyword evidence="3" id="KW-0547">Nucleotide-binding</keyword>
<dbReference type="InterPro" id="IPR037051">
    <property type="entry name" value="4-carb_acid_sugar_kinase_N_sf"/>
</dbReference>
<protein>
    <submittedName>
        <fullName evidence="8">Uncharacterized protein YgbK (DUF1537 family)</fullName>
    </submittedName>
</protein>
<evidence type="ECO:0000256" key="4">
    <source>
        <dbReference type="ARBA" id="ARBA00022777"/>
    </source>
</evidence>
<dbReference type="AlphaFoldDB" id="A0A7W8QJU7"/>
<sequence length="448" mass="45540">MAQVLVVADDLTGANATGARFARAGMRVATVAPRHARRAAAEFDAVVVDLDSRHLPADEAAALVGEVIAAVGPVPLVVKRTDTTLRGNVGAELEAAWRAVRGRTPAAARVRALFAPAFPASGRVTVDGVQLLDGVPLERTELAVDPLSPITGSVVADIVARQSPLAVRRVSLRDVTGPDLADRLAEGDEPVVLCDALTEEHIADTARAAAEVHRRDGTVWVAVDPGPSGALLAEALGLTGGTTAAGPLLAVVGSATELTRRQLDALARAGGVRFVDVDARALTGGGAGHADAVRARLAAHLEDAAFPEAVVVRTASTAQDVVELSFEAKRALPGLLAGLVAEAVRGVRTAPGGLYTSGGDVTSAVLEELGAHAFEVGGEVVPLAVHGRLAGGPLDGTPVVTKGGLVGDDGTAAECLGRLRRAVRARARTVPAELGARTHTAESGAGRE</sequence>
<dbReference type="RefSeq" id="WP_184391463.1">
    <property type="nucleotide sequence ID" value="NZ_BAAAJD010000013.1"/>
</dbReference>
<keyword evidence="6" id="KW-0119">Carbohydrate metabolism</keyword>
<evidence type="ECO:0000256" key="5">
    <source>
        <dbReference type="ARBA" id="ARBA00022840"/>
    </source>
</evidence>
<evidence type="ECO:0000313" key="8">
    <source>
        <dbReference type="EMBL" id="MBB5431807.1"/>
    </source>
</evidence>
<evidence type="ECO:0000256" key="1">
    <source>
        <dbReference type="ARBA" id="ARBA00005715"/>
    </source>
</evidence>
<dbReference type="GO" id="GO:0005524">
    <property type="term" value="F:ATP binding"/>
    <property type="evidence" value="ECO:0007669"/>
    <property type="project" value="UniProtKB-KW"/>
</dbReference>
<dbReference type="Pfam" id="PF17042">
    <property type="entry name" value="NBD_C"/>
    <property type="match status" value="1"/>
</dbReference>
<evidence type="ECO:0000256" key="6">
    <source>
        <dbReference type="ARBA" id="ARBA00023277"/>
    </source>
</evidence>
<dbReference type="EMBL" id="JACHDB010000001">
    <property type="protein sequence ID" value="MBB5431807.1"/>
    <property type="molecule type" value="Genomic_DNA"/>
</dbReference>
<evidence type="ECO:0000256" key="3">
    <source>
        <dbReference type="ARBA" id="ARBA00022741"/>
    </source>
</evidence>
<dbReference type="GO" id="GO:0008324">
    <property type="term" value="F:monoatomic cation transmembrane transporter activity"/>
    <property type="evidence" value="ECO:0007669"/>
    <property type="project" value="InterPro"/>
</dbReference>
<dbReference type="InterPro" id="IPR042213">
    <property type="entry name" value="NBD_C_sf"/>
</dbReference>
<dbReference type="Gene3D" id="3.40.50.10840">
    <property type="entry name" value="Putative sugar-binding, N-terminal domain"/>
    <property type="match status" value="1"/>
</dbReference>
<evidence type="ECO:0000256" key="2">
    <source>
        <dbReference type="ARBA" id="ARBA00022679"/>
    </source>
</evidence>
<keyword evidence="2" id="KW-0808">Transferase</keyword>
<keyword evidence="4" id="KW-0418">Kinase</keyword>
<dbReference type="PROSITE" id="PS51202">
    <property type="entry name" value="RCK_C"/>
    <property type="match status" value="1"/>
</dbReference>
<comment type="similarity">
    <text evidence="1">Belongs to the four-carbon acid sugar kinase family.</text>
</comment>
<keyword evidence="9" id="KW-1185">Reference proteome</keyword>
<dbReference type="GO" id="GO:0016301">
    <property type="term" value="F:kinase activity"/>
    <property type="evidence" value="ECO:0007669"/>
    <property type="project" value="UniProtKB-KW"/>
</dbReference>
<dbReference type="InterPro" id="IPR006037">
    <property type="entry name" value="RCK_C"/>
</dbReference>
<accession>A0A7W8QJU7</accession>
<dbReference type="SUPFAM" id="SSF142764">
    <property type="entry name" value="YgbK-like"/>
    <property type="match status" value="1"/>
</dbReference>
<organism evidence="8 9">
    <name type="scientific">Nocardiopsis composta</name>
    <dbReference type="NCBI Taxonomy" id="157465"/>
    <lineage>
        <taxon>Bacteria</taxon>
        <taxon>Bacillati</taxon>
        <taxon>Actinomycetota</taxon>
        <taxon>Actinomycetes</taxon>
        <taxon>Streptosporangiales</taxon>
        <taxon>Nocardiopsidaceae</taxon>
        <taxon>Nocardiopsis</taxon>
    </lineage>
</organism>
<name>A0A7W8QJU7_9ACTN</name>
<gene>
    <name evidence="8" type="ORF">HDA36_001891</name>
</gene>
<comment type="caution">
    <text evidence="8">The sequence shown here is derived from an EMBL/GenBank/DDBJ whole genome shotgun (WGS) entry which is preliminary data.</text>
</comment>
<evidence type="ECO:0000259" key="7">
    <source>
        <dbReference type="PROSITE" id="PS51202"/>
    </source>
</evidence>